<dbReference type="InterPro" id="IPR032299">
    <property type="entry name" value="DUF4843"/>
</dbReference>
<evidence type="ECO:0000313" key="3">
    <source>
        <dbReference type="Proteomes" id="UP000266292"/>
    </source>
</evidence>
<dbReference type="Pfam" id="PF16132">
    <property type="entry name" value="DUF4843"/>
    <property type="match status" value="1"/>
</dbReference>
<protein>
    <submittedName>
        <fullName evidence="2">DUF4843 domain-containing protein</fullName>
    </submittedName>
</protein>
<proteinExistence type="predicted"/>
<keyword evidence="1" id="KW-0732">Signal</keyword>
<name>A0A1X9YT30_9BACT</name>
<keyword evidence="3" id="KW-1185">Reference proteome</keyword>
<dbReference type="OrthoDB" id="1094829at2"/>
<reference evidence="3" key="1">
    <citation type="submission" date="2017-05" db="EMBL/GenBank/DDBJ databases">
        <authorList>
            <person name="Ray J."/>
            <person name="Price M."/>
            <person name="Deutschbauer A."/>
        </authorList>
    </citation>
    <scope>NUCLEOTIDE SEQUENCE [LARGE SCALE GENOMIC DNA]</scope>
    <source>
        <strain evidence="3">DSM 19842</strain>
    </source>
</reference>
<organism evidence="2 3">
    <name type="scientific">Pontibacter actiniarum</name>
    <dbReference type="NCBI Taxonomy" id="323450"/>
    <lineage>
        <taxon>Bacteria</taxon>
        <taxon>Pseudomonadati</taxon>
        <taxon>Bacteroidota</taxon>
        <taxon>Cytophagia</taxon>
        <taxon>Cytophagales</taxon>
        <taxon>Hymenobacteraceae</taxon>
        <taxon>Pontibacter</taxon>
    </lineage>
</organism>
<dbReference type="STRING" id="709015.GCA_000472485_02320"/>
<evidence type="ECO:0000256" key="1">
    <source>
        <dbReference type="SAM" id="SignalP"/>
    </source>
</evidence>
<dbReference type="KEGG" id="pact:CA264_11495"/>
<sequence>MKNAKTILSAALLVAMLFTSCTKEEIMPFQAEPAVHFASESVEYTFLGNPEGAYVQEVDVTVLGNKAAYDRQVNVEVMSDSLTTASPGQYELLGGVVKAGEFTGKLRVKLFNSEQLDTVKVMLHLRIAESEDFRKGNRESVDMTLAWTNKVIVPSWSYYRYFFTAKASTAAYRAIVEATGVTTFTASDYRALGATGAQALGTKFGDYVKQWNLDNPGNPLRHDDGELAGEEIVPMYYTHSKFD</sequence>
<accession>A0A1X9YT30</accession>
<evidence type="ECO:0000313" key="2">
    <source>
        <dbReference type="EMBL" id="ARS36008.1"/>
    </source>
</evidence>
<dbReference type="EMBL" id="CP021235">
    <property type="protein sequence ID" value="ARS36008.1"/>
    <property type="molecule type" value="Genomic_DNA"/>
</dbReference>
<dbReference type="PROSITE" id="PS51257">
    <property type="entry name" value="PROKAR_LIPOPROTEIN"/>
    <property type="match status" value="1"/>
</dbReference>
<gene>
    <name evidence="2" type="ORF">CA264_11495</name>
</gene>
<feature type="chain" id="PRO_5010994119" evidence="1">
    <location>
        <begin position="24"/>
        <end position="243"/>
    </location>
</feature>
<dbReference type="AlphaFoldDB" id="A0A1X9YT30"/>
<dbReference type="Proteomes" id="UP000266292">
    <property type="component" value="Chromosome"/>
</dbReference>
<feature type="signal peptide" evidence="1">
    <location>
        <begin position="1"/>
        <end position="23"/>
    </location>
</feature>
<dbReference type="RefSeq" id="WP_025607303.1">
    <property type="nucleotide sequence ID" value="NZ_CP021235.1"/>
</dbReference>